<dbReference type="HOGENOM" id="CLU_2296795_0_0_1"/>
<evidence type="ECO:0000313" key="2">
    <source>
        <dbReference type="Proteomes" id="UP000026915"/>
    </source>
</evidence>
<organism evidence="1 2">
    <name type="scientific">Theobroma cacao</name>
    <name type="common">Cacao</name>
    <name type="synonym">Cocoa</name>
    <dbReference type="NCBI Taxonomy" id="3641"/>
    <lineage>
        <taxon>Eukaryota</taxon>
        <taxon>Viridiplantae</taxon>
        <taxon>Streptophyta</taxon>
        <taxon>Embryophyta</taxon>
        <taxon>Tracheophyta</taxon>
        <taxon>Spermatophyta</taxon>
        <taxon>Magnoliopsida</taxon>
        <taxon>eudicotyledons</taxon>
        <taxon>Gunneridae</taxon>
        <taxon>Pentapetalae</taxon>
        <taxon>rosids</taxon>
        <taxon>malvids</taxon>
        <taxon>Malvales</taxon>
        <taxon>Malvaceae</taxon>
        <taxon>Byttnerioideae</taxon>
        <taxon>Theobroma</taxon>
    </lineage>
</organism>
<gene>
    <name evidence="1" type="ORF">TCM_021630</name>
</gene>
<dbReference type="InParanoid" id="A0A061EPZ9"/>
<accession>A0A061EPZ9</accession>
<dbReference type="Gramene" id="EOY07120">
    <property type="protein sequence ID" value="EOY07120"/>
    <property type="gene ID" value="TCM_021630"/>
</dbReference>
<dbReference type="Proteomes" id="UP000026915">
    <property type="component" value="Chromosome 5"/>
</dbReference>
<protein>
    <submittedName>
        <fullName evidence="1">Uncharacterized protein</fullName>
    </submittedName>
</protein>
<evidence type="ECO:0000313" key="1">
    <source>
        <dbReference type="EMBL" id="EOY07120.1"/>
    </source>
</evidence>
<keyword evidence="2" id="KW-1185">Reference proteome</keyword>
<dbReference type="AlphaFoldDB" id="A0A061EPZ9"/>
<sequence length="101" mass="11472">MAASPPPLLSMAPDDPQQDDHLLFSRDRHFALHEILTCKNVIRPSKFRHINSPCVRPLDLYGTLGLSLGSWSRRPGPAFCHIRVKIESAMRWQLQNGGDRE</sequence>
<name>A0A061EPZ9_THECC</name>
<dbReference type="EMBL" id="CM001883">
    <property type="protein sequence ID" value="EOY07120.1"/>
    <property type="molecule type" value="Genomic_DNA"/>
</dbReference>
<reference evidence="1 2" key="1">
    <citation type="journal article" date="2013" name="Genome Biol.">
        <title>The genome sequence of the most widely cultivated cacao type and its use to identify candidate genes regulating pod color.</title>
        <authorList>
            <person name="Motamayor J.C."/>
            <person name="Mockaitis K."/>
            <person name="Schmutz J."/>
            <person name="Haiminen N."/>
            <person name="Iii D.L."/>
            <person name="Cornejo O."/>
            <person name="Findley S.D."/>
            <person name="Zheng P."/>
            <person name="Utro F."/>
            <person name="Royaert S."/>
            <person name="Saski C."/>
            <person name="Jenkins J."/>
            <person name="Podicheti R."/>
            <person name="Zhao M."/>
            <person name="Scheffler B.E."/>
            <person name="Stack J.C."/>
            <person name="Feltus F.A."/>
            <person name="Mustiga G.M."/>
            <person name="Amores F."/>
            <person name="Phillips W."/>
            <person name="Marelli J.P."/>
            <person name="May G.D."/>
            <person name="Shapiro H."/>
            <person name="Ma J."/>
            <person name="Bustamante C.D."/>
            <person name="Schnell R.J."/>
            <person name="Main D."/>
            <person name="Gilbert D."/>
            <person name="Parida L."/>
            <person name="Kuhn D.N."/>
        </authorList>
    </citation>
    <scope>NUCLEOTIDE SEQUENCE [LARGE SCALE GENOMIC DNA]</scope>
    <source>
        <strain evidence="2">cv. Matina 1-6</strain>
    </source>
</reference>
<proteinExistence type="predicted"/>